<sequence length="116" mass="13486">MEEYFYFPTALETVVDLESGSPSPRRRVPCNAAAAKLRRHYLDACFRCGRVLAGDKDIFMYRGDTPFCSEECRQRQIDADEASEMKKRSKQPAATRREQQQQRQRQSPQAIPVWAR</sequence>
<evidence type="ECO:0000313" key="6">
    <source>
        <dbReference type="EMBL" id="KAG8071907.1"/>
    </source>
</evidence>
<proteinExistence type="inferred from homology"/>
<evidence type="ECO:0000256" key="2">
    <source>
        <dbReference type="ARBA" id="ARBA00022723"/>
    </source>
</evidence>
<evidence type="ECO:0000259" key="5">
    <source>
        <dbReference type="PROSITE" id="PS51795"/>
    </source>
</evidence>
<comment type="caution">
    <text evidence="6">The sequence shown here is derived from an EMBL/GenBank/DDBJ whole genome shotgun (WGS) entry which is preliminary data.</text>
</comment>
<feature type="zinc finger region" description="FLZ-type" evidence="3">
    <location>
        <begin position="40"/>
        <end position="84"/>
    </location>
</feature>
<gene>
    <name evidence="6" type="ORF">GUJ93_ZPchr0006g45953</name>
</gene>
<keyword evidence="2" id="KW-0479">Metal-binding</keyword>
<evidence type="ECO:0000256" key="4">
    <source>
        <dbReference type="SAM" id="MobiDB-lite"/>
    </source>
</evidence>
<evidence type="ECO:0000256" key="1">
    <source>
        <dbReference type="ARBA" id="ARBA00009374"/>
    </source>
</evidence>
<dbReference type="InterPro" id="IPR007650">
    <property type="entry name" value="Zf-FLZ_dom"/>
</dbReference>
<dbReference type="Pfam" id="PF04570">
    <property type="entry name" value="zf-FLZ"/>
    <property type="match status" value="1"/>
</dbReference>
<accession>A0A8J5SLP1</accession>
<dbReference type="GO" id="GO:0046872">
    <property type="term" value="F:metal ion binding"/>
    <property type="evidence" value="ECO:0007669"/>
    <property type="project" value="UniProtKB-KW"/>
</dbReference>
<keyword evidence="7" id="KW-1185">Reference proteome</keyword>
<comment type="similarity">
    <text evidence="1">Belongs to the FLZ family.</text>
</comment>
<dbReference type="PROSITE" id="PS51795">
    <property type="entry name" value="ZF_FLZ"/>
    <property type="match status" value="1"/>
</dbReference>
<name>A0A8J5SLP1_ZIZPA</name>
<dbReference type="PANTHER" id="PTHR46057:SF47">
    <property type="entry name" value="OS02G0687100 PROTEIN"/>
    <property type="match status" value="1"/>
</dbReference>
<dbReference type="AlphaFoldDB" id="A0A8J5SLP1"/>
<reference evidence="6" key="1">
    <citation type="journal article" date="2021" name="bioRxiv">
        <title>Whole Genome Assembly and Annotation of Northern Wild Rice, Zizania palustris L., Supports a Whole Genome Duplication in the Zizania Genus.</title>
        <authorList>
            <person name="Haas M."/>
            <person name="Kono T."/>
            <person name="Macchietto M."/>
            <person name="Millas R."/>
            <person name="McGilp L."/>
            <person name="Shao M."/>
            <person name="Duquette J."/>
            <person name="Hirsch C.N."/>
            <person name="Kimball J."/>
        </authorList>
    </citation>
    <scope>NUCLEOTIDE SEQUENCE</scope>
    <source>
        <tissue evidence="6">Fresh leaf tissue</tissue>
    </source>
</reference>
<dbReference type="InterPro" id="IPR044533">
    <property type="entry name" value="FLZ1/2/3"/>
</dbReference>
<evidence type="ECO:0000313" key="7">
    <source>
        <dbReference type="Proteomes" id="UP000729402"/>
    </source>
</evidence>
<reference evidence="6" key="2">
    <citation type="submission" date="2021-02" db="EMBL/GenBank/DDBJ databases">
        <authorList>
            <person name="Kimball J.A."/>
            <person name="Haas M.W."/>
            <person name="Macchietto M."/>
            <person name="Kono T."/>
            <person name="Duquette J."/>
            <person name="Shao M."/>
        </authorList>
    </citation>
    <scope>NUCLEOTIDE SEQUENCE</scope>
    <source>
        <tissue evidence="6">Fresh leaf tissue</tissue>
    </source>
</reference>
<organism evidence="6 7">
    <name type="scientific">Zizania palustris</name>
    <name type="common">Northern wild rice</name>
    <dbReference type="NCBI Taxonomy" id="103762"/>
    <lineage>
        <taxon>Eukaryota</taxon>
        <taxon>Viridiplantae</taxon>
        <taxon>Streptophyta</taxon>
        <taxon>Embryophyta</taxon>
        <taxon>Tracheophyta</taxon>
        <taxon>Spermatophyta</taxon>
        <taxon>Magnoliopsida</taxon>
        <taxon>Liliopsida</taxon>
        <taxon>Poales</taxon>
        <taxon>Poaceae</taxon>
        <taxon>BOP clade</taxon>
        <taxon>Oryzoideae</taxon>
        <taxon>Oryzeae</taxon>
        <taxon>Zizaniinae</taxon>
        <taxon>Zizania</taxon>
    </lineage>
</organism>
<dbReference type="OrthoDB" id="1916924at2759"/>
<feature type="region of interest" description="Disordered" evidence="4">
    <location>
        <begin position="79"/>
        <end position="116"/>
    </location>
</feature>
<protein>
    <recommendedName>
        <fullName evidence="5">FLZ-type domain-containing protein</fullName>
    </recommendedName>
</protein>
<dbReference type="PANTHER" id="PTHR46057">
    <property type="entry name" value="FCS-LIKE ZINC FINGER 1-RELATED"/>
    <property type="match status" value="1"/>
</dbReference>
<dbReference type="Proteomes" id="UP000729402">
    <property type="component" value="Unassembled WGS sequence"/>
</dbReference>
<evidence type="ECO:0000256" key="3">
    <source>
        <dbReference type="PROSITE-ProRule" id="PRU01131"/>
    </source>
</evidence>
<feature type="domain" description="FLZ-type" evidence="5">
    <location>
        <begin position="40"/>
        <end position="84"/>
    </location>
</feature>
<dbReference type="EMBL" id="JAAALK010000283">
    <property type="protein sequence ID" value="KAG8071907.1"/>
    <property type="molecule type" value="Genomic_DNA"/>
</dbReference>